<reference evidence="1" key="1">
    <citation type="submission" date="2020-07" db="EMBL/GenBank/DDBJ databases">
        <title>Multicomponent nature underlies the extraordinary mechanical properties of spider dragline silk.</title>
        <authorList>
            <person name="Kono N."/>
            <person name="Nakamura H."/>
            <person name="Mori M."/>
            <person name="Yoshida Y."/>
            <person name="Ohtoshi R."/>
            <person name="Malay A.D."/>
            <person name="Moran D.A.P."/>
            <person name="Tomita M."/>
            <person name="Numata K."/>
            <person name="Arakawa K."/>
        </authorList>
    </citation>
    <scope>NUCLEOTIDE SEQUENCE</scope>
</reference>
<proteinExistence type="predicted"/>
<dbReference type="AlphaFoldDB" id="A0A8X6HJP8"/>
<accession>A0A8X6HJP8</accession>
<gene>
    <name evidence="1" type="ORF">TNCT_526791</name>
</gene>
<evidence type="ECO:0000313" key="2">
    <source>
        <dbReference type="Proteomes" id="UP000887116"/>
    </source>
</evidence>
<sequence>MVNYNHAPVGIYGSPGAVNVAPPSKASPMFQAFSPCLSSTNVRRLTVMLLKVWILADTPLTLIGPRFFVANRAHYTTPDLWKSTYRRNKNSRTINGLSAHLLTPHPILC</sequence>
<protein>
    <submittedName>
        <fullName evidence="1">Uncharacterized protein</fullName>
    </submittedName>
</protein>
<keyword evidence="2" id="KW-1185">Reference proteome</keyword>
<organism evidence="1 2">
    <name type="scientific">Trichonephila clavata</name>
    <name type="common">Joro spider</name>
    <name type="synonym">Nephila clavata</name>
    <dbReference type="NCBI Taxonomy" id="2740835"/>
    <lineage>
        <taxon>Eukaryota</taxon>
        <taxon>Metazoa</taxon>
        <taxon>Ecdysozoa</taxon>
        <taxon>Arthropoda</taxon>
        <taxon>Chelicerata</taxon>
        <taxon>Arachnida</taxon>
        <taxon>Araneae</taxon>
        <taxon>Araneomorphae</taxon>
        <taxon>Entelegynae</taxon>
        <taxon>Araneoidea</taxon>
        <taxon>Nephilidae</taxon>
        <taxon>Trichonephila</taxon>
    </lineage>
</organism>
<comment type="caution">
    <text evidence="1">The sequence shown here is derived from an EMBL/GenBank/DDBJ whole genome shotgun (WGS) entry which is preliminary data.</text>
</comment>
<dbReference type="Proteomes" id="UP000887116">
    <property type="component" value="Unassembled WGS sequence"/>
</dbReference>
<evidence type="ECO:0000313" key="1">
    <source>
        <dbReference type="EMBL" id="GFR24808.1"/>
    </source>
</evidence>
<name>A0A8X6HJP8_TRICU</name>
<dbReference type="EMBL" id="BMAO01018618">
    <property type="protein sequence ID" value="GFR24808.1"/>
    <property type="molecule type" value="Genomic_DNA"/>
</dbReference>